<keyword evidence="1" id="KW-0812">Transmembrane</keyword>
<keyword evidence="1" id="KW-1133">Transmembrane helix</keyword>
<reference evidence="3" key="1">
    <citation type="journal article" date="2010" name="Nat. Biotechnol.">
        <title>Draft genome sequence of the oilseed species Ricinus communis.</title>
        <authorList>
            <person name="Chan A.P."/>
            <person name="Crabtree J."/>
            <person name="Zhao Q."/>
            <person name="Lorenzi H."/>
            <person name="Orvis J."/>
            <person name="Puiu D."/>
            <person name="Melake-Berhan A."/>
            <person name="Jones K.M."/>
            <person name="Redman J."/>
            <person name="Chen G."/>
            <person name="Cahoon E.B."/>
            <person name="Gedil M."/>
            <person name="Stanke M."/>
            <person name="Haas B.J."/>
            <person name="Wortman J.R."/>
            <person name="Fraser-Liggett C.M."/>
            <person name="Ravel J."/>
            <person name="Rabinowicz P.D."/>
        </authorList>
    </citation>
    <scope>NUCLEOTIDE SEQUENCE [LARGE SCALE GENOMIC DNA]</scope>
    <source>
        <strain evidence="3">cv. Hale</strain>
    </source>
</reference>
<proteinExistence type="predicted"/>
<dbReference type="PANTHER" id="PTHR48473">
    <property type="entry name" value="TIR DOMAIN-CONTAINING PROTEIN"/>
    <property type="match status" value="1"/>
</dbReference>
<accession>B9RGB9</accession>
<evidence type="ECO:0000313" key="3">
    <source>
        <dbReference type="Proteomes" id="UP000008311"/>
    </source>
</evidence>
<gene>
    <name evidence="2" type="ORF">RCOM_1452720</name>
</gene>
<name>B9RGB9_RICCO</name>
<dbReference type="GO" id="GO:0007165">
    <property type="term" value="P:signal transduction"/>
    <property type="evidence" value="ECO:0000318"/>
    <property type="project" value="GO_Central"/>
</dbReference>
<feature type="transmembrane region" description="Helical" evidence="1">
    <location>
        <begin position="69"/>
        <end position="89"/>
    </location>
</feature>
<dbReference type="PANTHER" id="PTHR48473:SF1">
    <property type="entry name" value="TIR DOMAIN-CONTAINING PROTEIN"/>
    <property type="match status" value="1"/>
</dbReference>
<dbReference type="InParanoid" id="B9RGB9"/>
<protein>
    <submittedName>
        <fullName evidence="2">Uncharacterized protein</fullName>
    </submittedName>
</protein>
<keyword evidence="3" id="KW-1185">Reference proteome</keyword>
<feature type="transmembrane region" description="Helical" evidence="1">
    <location>
        <begin position="36"/>
        <end position="57"/>
    </location>
</feature>
<dbReference type="EMBL" id="EQ973778">
    <property type="protein sequence ID" value="EEF49574.1"/>
    <property type="molecule type" value="Genomic_DNA"/>
</dbReference>
<organism evidence="2 3">
    <name type="scientific">Ricinus communis</name>
    <name type="common">Castor bean</name>
    <dbReference type="NCBI Taxonomy" id="3988"/>
    <lineage>
        <taxon>Eukaryota</taxon>
        <taxon>Viridiplantae</taxon>
        <taxon>Streptophyta</taxon>
        <taxon>Embryophyta</taxon>
        <taxon>Tracheophyta</taxon>
        <taxon>Spermatophyta</taxon>
        <taxon>Magnoliopsida</taxon>
        <taxon>eudicotyledons</taxon>
        <taxon>Gunneridae</taxon>
        <taxon>Pentapetalae</taxon>
        <taxon>rosids</taxon>
        <taxon>fabids</taxon>
        <taxon>Malpighiales</taxon>
        <taxon>Euphorbiaceae</taxon>
        <taxon>Acalyphoideae</taxon>
        <taxon>Acalypheae</taxon>
        <taxon>Ricinus</taxon>
    </lineage>
</organism>
<dbReference type="GO" id="GO:0005634">
    <property type="term" value="C:nucleus"/>
    <property type="evidence" value="ECO:0000318"/>
    <property type="project" value="GO_Central"/>
</dbReference>
<sequence>MVSNSISYGTLSESDDEHSNSSGHHYYHHLQKNSKLVNLGWIFILTNIVLEILVLIFDQLASPKEPEKALIVCKLSLAIMIVCIAELVYRGLVKEKLTLMQCLKSLIPCSSEKKPYSFMDGLVLLAAKGEANLLPVRQDN</sequence>
<dbReference type="Proteomes" id="UP000008311">
    <property type="component" value="Unassembled WGS sequence"/>
</dbReference>
<dbReference type="AlphaFoldDB" id="B9RGB9"/>
<evidence type="ECO:0000313" key="2">
    <source>
        <dbReference type="EMBL" id="EEF49574.1"/>
    </source>
</evidence>
<keyword evidence="1" id="KW-0472">Membrane</keyword>
<evidence type="ECO:0000256" key="1">
    <source>
        <dbReference type="SAM" id="Phobius"/>
    </source>
</evidence>